<dbReference type="PANTHER" id="PTHR30349:SF64">
    <property type="entry name" value="PROPHAGE INTEGRASE INTD-RELATED"/>
    <property type="match status" value="1"/>
</dbReference>
<dbReference type="PANTHER" id="PTHR30349">
    <property type="entry name" value="PHAGE INTEGRASE-RELATED"/>
    <property type="match status" value="1"/>
</dbReference>
<dbReference type="InterPro" id="IPR002104">
    <property type="entry name" value="Integrase_catalytic"/>
</dbReference>
<comment type="caution">
    <text evidence="3">The sequence shown here is derived from an EMBL/GenBank/DDBJ whole genome shotgun (WGS) entry which is preliminary data.</text>
</comment>
<dbReference type="GO" id="GO:0015074">
    <property type="term" value="P:DNA integration"/>
    <property type="evidence" value="ECO:0007669"/>
    <property type="project" value="InterPro"/>
</dbReference>
<reference evidence="4" key="1">
    <citation type="submission" date="2015-10" db="EMBL/GenBank/DDBJ databases">
        <title>Draft Genome Sequences of 11 Lactococcus lactis subspecies cremoris strains.</title>
        <authorList>
            <person name="Wels M."/>
            <person name="Backus L."/>
            <person name="Boekhorst J."/>
            <person name="Dijkstra A."/>
            <person name="Beerthuizen M."/>
            <person name="Kelly W."/>
            <person name="Siezen R."/>
            <person name="Bachmann H."/>
            <person name="Van Hijum S."/>
        </authorList>
    </citation>
    <scope>NUCLEOTIDE SEQUENCE [LARGE SCALE GENOMIC DNA]</scope>
    <source>
        <strain evidence="4">LMG8520</strain>
    </source>
</reference>
<sequence length="163" mass="18695">MVLLALETGARRGELLALTKNDVIEYGIKIERSISPTSPDTRLKTPRSKRTVTINKDVYEIINTLIPKENGYLFDSDGFQQSAKLARLLKKLDIPRTTFHGLRDTHASFLFSNDNIRLDYISQRLGHSNLQTTMNYYLELMPEKKHLQDSEALDLLNSLKDED</sequence>
<organism evidence="3 4">
    <name type="scientific">Lactococcus lactis subsp. lactis</name>
    <name type="common">Streptococcus lactis</name>
    <dbReference type="NCBI Taxonomy" id="1360"/>
    <lineage>
        <taxon>Bacteria</taxon>
        <taxon>Bacillati</taxon>
        <taxon>Bacillota</taxon>
        <taxon>Bacilli</taxon>
        <taxon>Lactobacillales</taxon>
        <taxon>Streptococcaceae</taxon>
        <taxon>Lactococcus</taxon>
    </lineage>
</organism>
<accession>A0A0V8CVH7</accession>
<dbReference type="Gene3D" id="1.10.443.10">
    <property type="entry name" value="Intergrase catalytic core"/>
    <property type="match status" value="1"/>
</dbReference>
<feature type="domain" description="Tyr recombinase" evidence="2">
    <location>
        <begin position="1"/>
        <end position="152"/>
    </location>
</feature>
<keyword evidence="1" id="KW-0233">DNA recombination</keyword>
<dbReference type="GO" id="GO:0003677">
    <property type="term" value="F:DNA binding"/>
    <property type="evidence" value="ECO:0007669"/>
    <property type="project" value="InterPro"/>
</dbReference>
<dbReference type="Pfam" id="PF00589">
    <property type="entry name" value="Phage_integrase"/>
    <property type="match status" value="1"/>
</dbReference>
<gene>
    <name evidence="3" type="ORF">LMG8520_2600</name>
</gene>
<evidence type="ECO:0000256" key="1">
    <source>
        <dbReference type="ARBA" id="ARBA00023172"/>
    </source>
</evidence>
<dbReference type="GO" id="GO:0006310">
    <property type="term" value="P:DNA recombination"/>
    <property type="evidence" value="ECO:0007669"/>
    <property type="project" value="UniProtKB-KW"/>
</dbReference>
<evidence type="ECO:0000313" key="3">
    <source>
        <dbReference type="EMBL" id="KSU05208.1"/>
    </source>
</evidence>
<dbReference type="PROSITE" id="PS51898">
    <property type="entry name" value="TYR_RECOMBINASE"/>
    <property type="match status" value="1"/>
</dbReference>
<dbReference type="EMBL" id="LKLP01000129">
    <property type="protein sequence ID" value="KSU05208.1"/>
    <property type="molecule type" value="Genomic_DNA"/>
</dbReference>
<proteinExistence type="predicted"/>
<dbReference type="InterPro" id="IPR013762">
    <property type="entry name" value="Integrase-like_cat_sf"/>
</dbReference>
<dbReference type="Proteomes" id="UP000054230">
    <property type="component" value="Unassembled WGS sequence"/>
</dbReference>
<dbReference type="SUPFAM" id="SSF56349">
    <property type="entry name" value="DNA breaking-rejoining enzymes"/>
    <property type="match status" value="1"/>
</dbReference>
<dbReference type="PATRIC" id="fig|1360.106.peg.2174"/>
<evidence type="ECO:0000313" key="4">
    <source>
        <dbReference type="Proteomes" id="UP000054230"/>
    </source>
</evidence>
<name>A0A0V8CVH7_LACLL</name>
<dbReference type="InterPro" id="IPR011010">
    <property type="entry name" value="DNA_brk_join_enz"/>
</dbReference>
<dbReference type="CDD" id="cd01189">
    <property type="entry name" value="INT_ICEBs1_C_like"/>
    <property type="match status" value="1"/>
</dbReference>
<dbReference type="AlphaFoldDB" id="A0A0V8CVH7"/>
<protein>
    <submittedName>
        <fullName evidence="3">Integrase</fullName>
    </submittedName>
</protein>
<evidence type="ECO:0000259" key="2">
    <source>
        <dbReference type="PROSITE" id="PS51898"/>
    </source>
</evidence>
<dbReference type="InterPro" id="IPR050090">
    <property type="entry name" value="Tyrosine_recombinase_XerCD"/>
</dbReference>